<comment type="caution">
    <text evidence="1">The sequence shown here is derived from an EMBL/GenBank/DDBJ whole genome shotgun (WGS) entry which is preliminary data.</text>
</comment>
<sequence>MNYLNVAGSRAIRGGLVHGLAVTACLLALSACSISDEPPARRSDGVAKDFGRVTAADVKKWVQKSDLPHETKNLVALYVSEVHVTDGFAGCPAEGRAEPLMKVELAYPDLGQYDREGLEEQRDWSRQIISALEEFAHTFEPGYFSDDSLIGGPTWVTDAHGGADCSGSIEMGQLLTPSAGLQTDYSQRENVPVR</sequence>
<evidence type="ECO:0000313" key="2">
    <source>
        <dbReference type="Proteomes" id="UP001375539"/>
    </source>
</evidence>
<organism evidence="1 2">
    <name type="scientific">Streptomyces pratisoli</name>
    <dbReference type="NCBI Taxonomy" id="3139917"/>
    <lineage>
        <taxon>Bacteria</taxon>
        <taxon>Bacillati</taxon>
        <taxon>Actinomycetota</taxon>
        <taxon>Actinomycetes</taxon>
        <taxon>Kitasatosporales</taxon>
        <taxon>Streptomycetaceae</taxon>
        <taxon>Streptomyces</taxon>
    </lineage>
</organism>
<dbReference type="Proteomes" id="UP001375539">
    <property type="component" value="Unassembled WGS sequence"/>
</dbReference>
<evidence type="ECO:0000313" key="1">
    <source>
        <dbReference type="EMBL" id="MEJ8662189.1"/>
    </source>
</evidence>
<dbReference type="EMBL" id="JBBKAI010000002">
    <property type="protein sequence ID" value="MEJ8662189.1"/>
    <property type="molecule type" value="Genomic_DNA"/>
</dbReference>
<proteinExistence type="predicted"/>
<keyword evidence="2" id="KW-1185">Reference proteome</keyword>
<accession>A0ACC6QVB8</accession>
<gene>
    <name evidence="1" type="ORF">WKI58_37950</name>
</gene>
<protein>
    <submittedName>
        <fullName evidence="1">Uncharacterized protein</fullName>
    </submittedName>
</protein>
<reference evidence="1" key="1">
    <citation type="submission" date="2024-03" db="EMBL/GenBank/DDBJ databases">
        <title>Novel Streptomyces species of biotechnological and ecological value are a feature of Machair soil.</title>
        <authorList>
            <person name="Prole J.R."/>
            <person name="Goodfellow M."/>
            <person name="Allenby N."/>
            <person name="Ward A.C."/>
        </authorList>
    </citation>
    <scope>NUCLEOTIDE SEQUENCE</scope>
    <source>
        <strain evidence="1">MS1.AVA.4</strain>
    </source>
</reference>
<name>A0ACC6QVB8_9ACTN</name>